<evidence type="ECO:0000313" key="1">
    <source>
        <dbReference type="EMBL" id="NMF94214.1"/>
    </source>
</evidence>
<dbReference type="Proteomes" id="UP000601990">
    <property type="component" value="Unassembled WGS sequence"/>
</dbReference>
<evidence type="ECO:0000313" key="2">
    <source>
        <dbReference type="Proteomes" id="UP000601990"/>
    </source>
</evidence>
<comment type="caution">
    <text evidence="1">The sequence shown here is derived from an EMBL/GenBank/DDBJ whole genome shotgun (WGS) entry which is preliminary data.</text>
</comment>
<protein>
    <recommendedName>
        <fullName evidence="3">Phasin domain-containing protein</fullName>
    </recommendedName>
</protein>
<sequence length="158" mass="17151">MHFDTRASLALYKTNLELYLRLCALLRENSLRWIDASTHSIDTCSAELETAVGRMLAAGDWTAVTLAAGETPWKAAQHQVNAVQHLAETMIGSQSAFVTAVQEALSTWQRDAAAALRETTGAMPLSTTLRDLIEDYLPSVAPPPQAAAAKPPRARRAH</sequence>
<evidence type="ECO:0008006" key="3">
    <source>
        <dbReference type="Google" id="ProtNLM"/>
    </source>
</evidence>
<proteinExistence type="predicted"/>
<name>A0ABX1N4K9_9RHOO</name>
<organism evidence="1 2">
    <name type="scientific">Aromatoleum buckelii</name>
    <dbReference type="NCBI Taxonomy" id="200254"/>
    <lineage>
        <taxon>Bacteria</taxon>
        <taxon>Pseudomonadati</taxon>
        <taxon>Pseudomonadota</taxon>
        <taxon>Betaproteobacteria</taxon>
        <taxon>Rhodocyclales</taxon>
        <taxon>Rhodocyclaceae</taxon>
        <taxon>Aromatoleum</taxon>
    </lineage>
</organism>
<dbReference type="RefSeq" id="WP_169199445.1">
    <property type="nucleotide sequence ID" value="NZ_WTVH02000009.1"/>
</dbReference>
<dbReference type="EMBL" id="WTVH01000025">
    <property type="protein sequence ID" value="NMF94214.1"/>
    <property type="molecule type" value="Genomic_DNA"/>
</dbReference>
<reference evidence="1" key="1">
    <citation type="submission" date="2019-12" db="EMBL/GenBank/DDBJ databases">
        <title>Comparative genomics gives insights into the taxonomy of the Azoarcus-Aromatoleum group and reveals separate origins of nif in the plant-associated Azoarcus and non-plant-associated Aromatoleum sub-groups.</title>
        <authorList>
            <person name="Lafos M."/>
            <person name="Maluk M."/>
            <person name="Batista M."/>
            <person name="Junghare M."/>
            <person name="Carmona M."/>
            <person name="Faoro H."/>
            <person name="Cruz L.M."/>
            <person name="Battistoni F."/>
            <person name="De Souza E."/>
            <person name="Pedrosa F."/>
            <person name="Chen W.-M."/>
            <person name="Poole P.S."/>
            <person name="Dixon R.A."/>
            <person name="James E.K."/>
        </authorList>
    </citation>
    <scope>NUCLEOTIDE SEQUENCE</scope>
    <source>
        <strain evidence="1">U120</strain>
    </source>
</reference>
<gene>
    <name evidence="1" type="ORF">GO608_12835</name>
</gene>
<keyword evidence="2" id="KW-1185">Reference proteome</keyword>
<accession>A0ABX1N4K9</accession>